<organism evidence="3">
    <name type="scientific">marine sediment metagenome</name>
    <dbReference type="NCBI Taxonomy" id="412755"/>
    <lineage>
        <taxon>unclassified sequences</taxon>
        <taxon>metagenomes</taxon>
        <taxon>ecological metagenomes</taxon>
    </lineage>
</organism>
<protein>
    <recommendedName>
        <fullName evidence="4">Terminase small subunit</fullName>
    </recommendedName>
</protein>
<accession>A0A0F9CXE2</accession>
<dbReference type="EMBL" id="LAZR01042120">
    <property type="protein sequence ID" value="KKL10291.1"/>
    <property type="molecule type" value="Genomic_DNA"/>
</dbReference>
<evidence type="ECO:0000313" key="3">
    <source>
        <dbReference type="EMBL" id="KKL10291.1"/>
    </source>
</evidence>
<evidence type="ECO:0000256" key="1">
    <source>
        <dbReference type="ARBA" id="ARBA00022612"/>
    </source>
</evidence>
<dbReference type="PANTHER" id="PTHR41328">
    <property type="entry name" value="TERMINASE SMALL SUBUNIT-RELATED"/>
    <property type="match status" value="1"/>
</dbReference>
<dbReference type="Gene3D" id="1.10.10.1400">
    <property type="entry name" value="Terminase, small subunit, N-terminal DNA-binding domain, HTH motif"/>
    <property type="match status" value="1"/>
</dbReference>
<sequence length="184" mass="20677">MTPKHQVFVNEYLIDLNVTQAYIRAGYTARTARQHGYKLFHRPHIQDAIQAAQQARSERTKIDADWVLTRLAAEARADLADLYDENGGLKPITEWPLVWRQGLVGGLDVDEEFKDGEKSGQVTKIKLSDRIKRIELIGKHVDVQAFAERKEIGGIGGGPVKVEDMNTTKFALLILAALREAQEN</sequence>
<comment type="caution">
    <text evidence="3">The sequence shown here is derived from an EMBL/GenBank/DDBJ whole genome shotgun (WGS) entry which is preliminary data.</text>
</comment>
<dbReference type="AlphaFoldDB" id="A0A0F9CXE2"/>
<reference evidence="3" key="1">
    <citation type="journal article" date="2015" name="Nature">
        <title>Complex archaea that bridge the gap between prokaryotes and eukaryotes.</title>
        <authorList>
            <person name="Spang A."/>
            <person name="Saw J.H."/>
            <person name="Jorgensen S.L."/>
            <person name="Zaremba-Niedzwiedzka K."/>
            <person name="Martijn J."/>
            <person name="Lind A.E."/>
            <person name="van Eijk R."/>
            <person name="Schleper C."/>
            <person name="Guy L."/>
            <person name="Ettema T.J."/>
        </authorList>
    </citation>
    <scope>NUCLEOTIDE SEQUENCE</scope>
</reference>
<dbReference type="InterPro" id="IPR005335">
    <property type="entry name" value="Terminase_ssu"/>
</dbReference>
<dbReference type="Pfam" id="PF03592">
    <property type="entry name" value="Terminase_2"/>
    <property type="match status" value="1"/>
</dbReference>
<dbReference type="InterPro" id="IPR052404">
    <property type="entry name" value="SPP1-like_terminase"/>
</dbReference>
<name>A0A0F9CXE2_9ZZZZ</name>
<evidence type="ECO:0000256" key="2">
    <source>
        <dbReference type="ARBA" id="ARBA00023219"/>
    </source>
</evidence>
<dbReference type="PANTHER" id="PTHR41328:SF2">
    <property type="entry name" value="TERMINASE SMALL SUBUNIT"/>
    <property type="match status" value="1"/>
</dbReference>
<dbReference type="GO" id="GO:0051276">
    <property type="term" value="P:chromosome organization"/>
    <property type="evidence" value="ECO:0007669"/>
    <property type="project" value="InterPro"/>
</dbReference>
<dbReference type="InterPro" id="IPR038713">
    <property type="entry name" value="Terminase_Gp1_N_sf"/>
</dbReference>
<keyword evidence="1" id="KW-1188">Viral release from host cell</keyword>
<gene>
    <name evidence="3" type="ORF">LCGC14_2557310</name>
</gene>
<keyword evidence="2" id="KW-0231">Viral genome packaging</keyword>
<evidence type="ECO:0008006" key="4">
    <source>
        <dbReference type="Google" id="ProtNLM"/>
    </source>
</evidence>
<proteinExistence type="predicted"/>